<evidence type="ECO:0000256" key="1">
    <source>
        <dbReference type="SAM" id="MobiDB-lite"/>
    </source>
</evidence>
<proteinExistence type="predicted"/>
<feature type="region of interest" description="Disordered" evidence="1">
    <location>
        <begin position="1"/>
        <end position="48"/>
    </location>
</feature>
<evidence type="ECO:0000313" key="2">
    <source>
        <dbReference type="EMBL" id="JAD26620.1"/>
    </source>
</evidence>
<protein>
    <submittedName>
        <fullName evidence="2">Uncharacterized protein</fullName>
    </submittedName>
</protein>
<dbReference type="AlphaFoldDB" id="A0A0A8YPC2"/>
<sequence length="132" mass="13627">MPRGPSSADITCWAKGTWVGEPSRESSPNKCPSPGKARSSSSCSADARALTRPSSLGAAATSLIIGSSDGSRNPREGLDQVSIVGSHGAGAERSRAPGSAMQALCWWGTRPPDQVDLDPVARSLEGRSFLSC</sequence>
<organism evidence="2">
    <name type="scientific">Arundo donax</name>
    <name type="common">Giant reed</name>
    <name type="synonym">Donax arundinaceus</name>
    <dbReference type="NCBI Taxonomy" id="35708"/>
    <lineage>
        <taxon>Eukaryota</taxon>
        <taxon>Viridiplantae</taxon>
        <taxon>Streptophyta</taxon>
        <taxon>Embryophyta</taxon>
        <taxon>Tracheophyta</taxon>
        <taxon>Spermatophyta</taxon>
        <taxon>Magnoliopsida</taxon>
        <taxon>Liliopsida</taxon>
        <taxon>Poales</taxon>
        <taxon>Poaceae</taxon>
        <taxon>PACMAD clade</taxon>
        <taxon>Arundinoideae</taxon>
        <taxon>Arundineae</taxon>
        <taxon>Arundo</taxon>
    </lineage>
</organism>
<feature type="compositionally biased region" description="Low complexity" evidence="1">
    <location>
        <begin position="37"/>
        <end position="48"/>
    </location>
</feature>
<dbReference type="EMBL" id="GBRH01271275">
    <property type="protein sequence ID" value="JAD26620.1"/>
    <property type="molecule type" value="Transcribed_RNA"/>
</dbReference>
<reference evidence="2" key="2">
    <citation type="journal article" date="2015" name="Data Brief">
        <title>Shoot transcriptome of the giant reed, Arundo donax.</title>
        <authorList>
            <person name="Barrero R.A."/>
            <person name="Guerrero F.D."/>
            <person name="Moolhuijzen P."/>
            <person name="Goolsby J.A."/>
            <person name="Tidwell J."/>
            <person name="Bellgard S.E."/>
            <person name="Bellgard M.I."/>
        </authorList>
    </citation>
    <scope>NUCLEOTIDE SEQUENCE</scope>
    <source>
        <tissue evidence="2">Shoot tissue taken approximately 20 cm above the soil surface</tissue>
    </source>
</reference>
<reference evidence="2" key="1">
    <citation type="submission" date="2014-09" db="EMBL/GenBank/DDBJ databases">
        <authorList>
            <person name="Magalhaes I.L.F."/>
            <person name="Oliveira U."/>
            <person name="Santos F.R."/>
            <person name="Vidigal T.H.D.A."/>
            <person name="Brescovit A.D."/>
            <person name="Santos A.J."/>
        </authorList>
    </citation>
    <scope>NUCLEOTIDE SEQUENCE</scope>
    <source>
        <tissue evidence="2">Shoot tissue taken approximately 20 cm above the soil surface</tissue>
    </source>
</reference>
<accession>A0A0A8YPC2</accession>
<name>A0A0A8YPC2_ARUDO</name>